<keyword evidence="2" id="KW-1185">Reference proteome</keyword>
<name>A0A372NUV3_9SPHI</name>
<dbReference type="InterPro" id="IPR058512">
    <property type="entry name" value="DUF8199"/>
</dbReference>
<evidence type="ECO:0000313" key="2">
    <source>
        <dbReference type="Proteomes" id="UP000264217"/>
    </source>
</evidence>
<accession>A0A372NUV3</accession>
<gene>
    <name evidence="1" type="ORF">D0C36_13610</name>
</gene>
<dbReference type="EMBL" id="QWDC01000002">
    <property type="protein sequence ID" value="RFZ92459.1"/>
    <property type="molecule type" value="Genomic_DNA"/>
</dbReference>
<sequence>MMKRTGILLLVLLYTVTASGFSLNLHYCGNRVADIKLNTPAQSCIKPMAKSKMKCCKDSKIDVKVKDSHEQQQAAGLPKMPPAADMPRLSFTDFFLPVQQAIMDKLFNRGPPDKPQPTADVLIKNCTLKI</sequence>
<evidence type="ECO:0000313" key="1">
    <source>
        <dbReference type="EMBL" id="RFZ92459.1"/>
    </source>
</evidence>
<dbReference type="RefSeq" id="WP_117392168.1">
    <property type="nucleotide sequence ID" value="NZ_QWDC01000002.1"/>
</dbReference>
<dbReference type="Pfam" id="PF26622">
    <property type="entry name" value="DUF8199"/>
    <property type="match status" value="1"/>
</dbReference>
<protein>
    <submittedName>
        <fullName evidence="1">Uncharacterized protein</fullName>
    </submittedName>
</protein>
<dbReference type="AlphaFoldDB" id="A0A372NUV3"/>
<reference evidence="1 2" key="1">
    <citation type="submission" date="2018-08" db="EMBL/GenBank/DDBJ databases">
        <title>Mucilaginibacter sp. MYSH2.</title>
        <authorList>
            <person name="Seo T."/>
        </authorList>
    </citation>
    <scope>NUCLEOTIDE SEQUENCE [LARGE SCALE GENOMIC DNA]</scope>
    <source>
        <strain evidence="1 2">MYSH2</strain>
    </source>
</reference>
<dbReference type="Proteomes" id="UP000264217">
    <property type="component" value="Unassembled WGS sequence"/>
</dbReference>
<proteinExistence type="predicted"/>
<comment type="caution">
    <text evidence="1">The sequence shown here is derived from an EMBL/GenBank/DDBJ whole genome shotgun (WGS) entry which is preliminary data.</text>
</comment>
<dbReference type="NCBIfam" id="NF047658">
    <property type="entry name" value="HYC_CC_PP"/>
    <property type="match status" value="1"/>
</dbReference>
<dbReference type="OrthoDB" id="795045at2"/>
<dbReference type="InterPro" id="IPR058060">
    <property type="entry name" value="HYC_CC_PP"/>
</dbReference>
<organism evidence="1 2">
    <name type="scientific">Mucilaginibacter conchicola</name>
    <dbReference type="NCBI Taxonomy" id="2303333"/>
    <lineage>
        <taxon>Bacteria</taxon>
        <taxon>Pseudomonadati</taxon>
        <taxon>Bacteroidota</taxon>
        <taxon>Sphingobacteriia</taxon>
        <taxon>Sphingobacteriales</taxon>
        <taxon>Sphingobacteriaceae</taxon>
        <taxon>Mucilaginibacter</taxon>
    </lineage>
</organism>